<proteinExistence type="inferred from homology"/>
<dbReference type="Pfam" id="PF13657">
    <property type="entry name" value="Couple_hipA"/>
    <property type="match status" value="1"/>
</dbReference>
<dbReference type="Proteomes" id="UP000012040">
    <property type="component" value="Chromosome"/>
</dbReference>
<evidence type="ECO:0000259" key="4">
    <source>
        <dbReference type="Pfam" id="PF07804"/>
    </source>
</evidence>
<accession>M4VB19</accession>
<dbReference type="AlphaFoldDB" id="M4VB19"/>
<evidence type="ECO:0000256" key="2">
    <source>
        <dbReference type="ARBA" id="ARBA00022679"/>
    </source>
</evidence>
<feature type="domain" description="HipA N-terminal subdomain 1" evidence="5">
    <location>
        <begin position="5"/>
        <end position="102"/>
    </location>
</feature>
<evidence type="ECO:0000313" key="7">
    <source>
        <dbReference type="Proteomes" id="UP000012040"/>
    </source>
</evidence>
<dbReference type="Gene3D" id="1.10.1070.20">
    <property type="match status" value="1"/>
</dbReference>
<protein>
    <recommendedName>
        <fullName evidence="8">HipA protein</fullName>
    </recommendedName>
</protein>
<dbReference type="KEGG" id="bex:A11Q_1454"/>
<dbReference type="PANTHER" id="PTHR37419:SF1">
    <property type="entry name" value="SERINE_THREONINE-PROTEIN KINASE TOXIN HIPA"/>
    <property type="match status" value="1"/>
</dbReference>
<dbReference type="NCBIfam" id="TIGR03071">
    <property type="entry name" value="couple_hipA"/>
    <property type="match status" value="1"/>
</dbReference>
<keyword evidence="3" id="KW-0418">Kinase</keyword>
<reference evidence="6 7" key="1">
    <citation type="journal article" date="2013" name="ISME J.">
        <title>By their genes ye shall know them: genomic signatures of predatory bacteria.</title>
        <authorList>
            <person name="Pasternak Z."/>
            <person name="Pietrokovski S."/>
            <person name="Rotem O."/>
            <person name="Gophna U."/>
            <person name="Lurie-Weinberger M.N."/>
            <person name="Jurkevitch E."/>
        </authorList>
    </citation>
    <scope>NUCLEOTIDE SEQUENCE [LARGE SCALE GENOMIC DNA]</scope>
    <source>
        <strain evidence="6 7">JSS</strain>
    </source>
</reference>
<evidence type="ECO:0000313" key="6">
    <source>
        <dbReference type="EMBL" id="AGH95670.1"/>
    </source>
</evidence>
<evidence type="ECO:0008006" key="8">
    <source>
        <dbReference type="Google" id="ProtNLM"/>
    </source>
</evidence>
<dbReference type="HOGENOM" id="CLU_030167_1_0_7"/>
<dbReference type="InterPro" id="IPR017508">
    <property type="entry name" value="HipA_N1"/>
</dbReference>
<dbReference type="eggNOG" id="COG3550">
    <property type="taxonomic scope" value="Bacteria"/>
</dbReference>
<gene>
    <name evidence="6" type="ORF">A11Q_1454</name>
</gene>
<dbReference type="InterPro" id="IPR052028">
    <property type="entry name" value="HipA_Ser/Thr_kinase"/>
</dbReference>
<dbReference type="CDD" id="cd17793">
    <property type="entry name" value="HipA"/>
    <property type="match status" value="1"/>
</dbReference>
<dbReference type="STRING" id="1184267.A11Q_1454"/>
<dbReference type="GO" id="GO:0004674">
    <property type="term" value="F:protein serine/threonine kinase activity"/>
    <property type="evidence" value="ECO:0007669"/>
    <property type="project" value="TreeGrafter"/>
</dbReference>
<keyword evidence="7" id="KW-1185">Reference proteome</keyword>
<dbReference type="PATRIC" id="fig|1184267.3.peg.1473"/>
<dbReference type="PANTHER" id="PTHR37419">
    <property type="entry name" value="SERINE/THREONINE-PROTEIN KINASE TOXIN HIPA"/>
    <property type="match status" value="1"/>
</dbReference>
<organism evidence="6 7">
    <name type="scientific">Pseudobdellovibrio exovorus JSS</name>
    <dbReference type="NCBI Taxonomy" id="1184267"/>
    <lineage>
        <taxon>Bacteria</taxon>
        <taxon>Pseudomonadati</taxon>
        <taxon>Bdellovibrionota</taxon>
        <taxon>Bdellovibrionia</taxon>
        <taxon>Bdellovibrionales</taxon>
        <taxon>Pseudobdellovibrionaceae</taxon>
        <taxon>Pseudobdellovibrio</taxon>
    </lineage>
</organism>
<dbReference type="Pfam" id="PF07804">
    <property type="entry name" value="HipA_C"/>
    <property type="match status" value="1"/>
</dbReference>
<name>M4VB19_9BACT</name>
<dbReference type="RefSeq" id="WP_015470160.1">
    <property type="nucleotide sequence ID" value="NC_020813.1"/>
</dbReference>
<dbReference type="GO" id="GO:0005829">
    <property type="term" value="C:cytosol"/>
    <property type="evidence" value="ECO:0007669"/>
    <property type="project" value="TreeGrafter"/>
</dbReference>
<keyword evidence="2" id="KW-0808">Transferase</keyword>
<dbReference type="InterPro" id="IPR012893">
    <property type="entry name" value="HipA-like_C"/>
</dbReference>
<evidence type="ECO:0000259" key="5">
    <source>
        <dbReference type="Pfam" id="PF13657"/>
    </source>
</evidence>
<sequence>MVPSLAVFYDSRPIGKLYLDFEGQLCFEYTKEWLTDPRSFALSHSLPLDSVTYVEGAAVYFGNLLPEGKLRKLIAKRLGVSEENDFSLLQALGEDCAGAFTIGSAGESTQTESEKYIPISLAKISRIYAEQPIFYLGFEGKDIRLSLAGAQDKVALSVQGGKYFLPSGGAPSSHILKFPSKDYAYLTENEYYISQLALDCDFKMMPVQLVRHGTFTGLLVERYDRTEGKVKGLPQRLHQEDLCQAMGISYQQKYEEEGGPTFVQAFNFVEDISVSPLEDLEQLLKWLVFNVCVGNCDHHGKNISFLMSADRRWRLSPFYDLLCTRIYSNLTKNQAMSIGGLFDGANLSENHWRQLANDVNYSYDKLRREIALPIVDTLLAQADEQAKLFQGTSAYSFIRTVATEVKSLSQRVERAFST</sequence>
<evidence type="ECO:0000256" key="1">
    <source>
        <dbReference type="ARBA" id="ARBA00010164"/>
    </source>
</evidence>
<dbReference type="OrthoDB" id="5294599at2"/>
<evidence type="ECO:0000256" key="3">
    <source>
        <dbReference type="ARBA" id="ARBA00022777"/>
    </source>
</evidence>
<feature type="domain" description="HipA-like C-terminal" evidence="4">
    <location>
        <begin position="145"/>
        <end position="383"/>
    </location>
</feature>
<dbReference type="EMBL" id="CP003537">
    <property type="protein sequence ID" value="AGH95670.1"/>
    <property type="molecule type" value="Genomic_DNA"/>
</dbReference>
<comment type="similarity">
    <text evidence="1">Belongs to the HipA Ser/Thr kinase family.</text>
</comment>